<dbReference type="AlphaFoldDB" id="A0A848EEW9"/>
<dbReference type="InterPro" id="IPR036388">
    <property type="entry name" value="WH-like_DNA-bd_sf"/>
</dbReference>
<name>A0A848EEW9_9PROT</name>
<feature type="domain" description="SIS" evidence="2">
    <location>
        <begin position="137"/>
        <end position="275"/>
    </location>
</feature>
<dbReference type="Pfam" id="PF01380">
    <property type="entry name" value="SIS"/>
    <property type="match status" value="1"/>
</dbReference>
<accession>A0A848EEW9</accession>
<proteinExistence type="predicted"/>
<gene>
    <name evidence="3" type="ORF">GWK16_18040</name>
</gene>
<dbReference type="PANTHER" id="PTHR30514:SF18">
    <property type="entry name" value="RPIR-FAMILY TRANSCRIPTIONAL REGULATOR"/>
    <property type="match status" value="1"/>
</dbReference>
<dbReference type="GO" id="GO:1901135">
    <property type="term" value="P:carbohydrate derivative metabolic process"/>
    <property type="evidence" value="ECO:0007669"/>
    <property type="project" value="InterPro"/>
</dbReference>
<keyword evidence="4" id="KW-1185">Reference proteome</keyword>
<dbReference type="GO" id="GO:0003677">
    <property type="term" value="F:DNA binding"/>
    <property type="evidence" value="ECO:0007669"/>
    <property type="project" value="InterPro"/>
</dbReference>
<dbReference type="EMBL" id="JABBKX010000007">
    <property type="protein sequence ID" value="NMJ43154.1"/>
    <property type="molecule type" value="Genomic_DNA"/>
</dbReference>
<dbReference type="Pfam" id="PF01418">
    <property type="entry name" value="HTH_6"/>
    <property type="match status" value="1"/>
</dbReference>
<dbReference type="GO" id="GO:0097367">
    <property type="term" value="F:carbohydrate derivative binding"/>
    <property type="evidence" value="ECO:0007669"/>
    <property type="project" value="InterPro"/>
</dbReference>
<feature type="domain" description="HTH rpiR-type" evidence="1">
    <location>
        <begin position="4"/>
        <end position="80"/>
    </location>
</feature>
<sequence>MDTDDTAAALTALLPELGTQMAGAARHILAQPQDVAVFSMRELARRAGVPPVTLVRLAQRLGLPGYAALRRRYVDGVRQGRLFGAAATRNTEAARGIAEAMARGSDASAFAGEFFAAEHAILESAAAGLDAGALEEAAELLAGARRVFVLARRTAWPAAFVLAYALRKARADVQLLDDVAGAPEAALEDAVRGDVLVAVTFAPYSRLTFGLAQRAAAERLRVIAVTDSRTAPIGQFAGRLLFAAPTASRAFPESALGAVALANLLVALAVARLGPAAQRRIRANERRIVASGEYVEAGPSGRRG</sequence>
<dbReference type="RefSeq" id="WP_170055380.1">
    <property type="nucleotide sequence ID" value="NZ_JABBKX010000007.1"/>
</dbReference>
<dbReference type="PROSITE" id="PS51071">
    <property type="entry name" value="HTH_RPIR"/>
    <property type="match status" value="1"/>
</dbReference>
<dbReference type="InterPro" id="IPR046348">
    <property type="entry name" value="SIS_dom_sf"/>
</dbReference>
<dbReference type="PROSITE" id="PS51464">
    <property type="entry name" value="SIS"/>
    <property type="match status" value="1"/>
</dbReference>
<dbReference type="InterPro" id="IPR000281">
    <property type="entry name" value="HTH_RpiR"/>
</dbReference>
<evidence type="ECO:0000313" key="4">
    <source>
        <dbReference type="Proteomes" id="UP000548582"/>
    </source>
</evidence>
<dbReference type="Proteomes" id="UP000548582">
    <property type="component" value="Unassembled WGS sequence"/>
</dbReference>
<dbReference type="InterPro" id="IPR001347">
    <property type="entry name" value="SIS_dom"/>
</dbReference>
<evidence type="ECO:0000259" key="2">
    <source>
        <dbReference type="PROSITE" id="PS51464"/>
    </source>
</evidence>
<evidence type="ECO:0000313" key="3">
    <source>
        <dbReference type="EMBL" id="NMJ43154.1"/>
    </source>
</evidence>
<dbReference type="Gene3D" id="1.10.10.10">
    <property type="entry name" value="Winged helix-like DNA-binding domain superfamily/Winged helix DNA-binding domain"/>
    <property type="match status" value="1"/>
</dbReference>
<dbReference type="InterPro" id="IPR009057">
    <property type="entry name" value="Homeodomain-like_sf"/>
</dbReference>
<organism evidence="3 4">
    <name type="scientific">Neoroseomonas marina</name>
    <dbReference type="NCBI Taxonomy" id="1232220"/>
    <lineage>
        <taxon>Bacteria</taxon>
        <taxon>Pseudomonadati</taxon>
        <taxon>Pseudomonadota</taxon>
        <taxon>Alphaproteobacteria</taxon>
        <taxon>Acetobacterales</taxon>
        <taxon>Acetobacteraceae</taxon>
        <taxon>Neoroseomonas</taxon>
    </lineage>
</organism>
<dbReference type="SUPFAM" id="SSF46689">
    <property type="entry name" value="Homeodomain-like"/>
    <property type="match status" value="1"/>
</dbReference>
<reference evidence="3 4" key="1">
    <citation type="submission" date="2020-03" db="EMBL/GenBank/DDBJ databases">
        <authorList>
            <person name="Sun Q."/>
        </authorList>
    </citation>
    <scope>NUCLEOTIDE SEQUENCE [LARGE SCALE GENOMIC DNA]</scope>
    <source>
        <strain evidence="3 4">JC162</strain>
    </source>
</reference>
<dbReference type="Gene3D" id="3.40.50.10490">
    <property type="entry name" value="Glucose-6-phosphate isomerase like protein, domain 1"/>
    <property type="match status" value="1"/>
</dbReference>
<dbReference type="InterPro" id="IPR047640">
    <property type="entry name" value="RpiR-like"/>
</dbReference>
<comment type="caution">
    <text evidence="3">The sequence shown here is derived from an EMBL/GenBank/DDBJ whole genome shotgun (WGS) entry which is preliminary data.</text>
</comment>
<dbReference type="SUPFAM" id="SSF53697">
    <property type="entry name" value="SIS domain"/>
    <property type="match status" value="1"/>
</dbReference>
<evidence type="ECO:0000259" key="1">
    <source>
        <dbReference type="PROSITE" id="PS51071"/>
    </source>
</evidence>
<protein>
    <submittedName>
        <fullName evidence="3">MurR/RpiR family transcriptional regulator</fullName>
    </submittedName>
</protein>
<dbReference type="GO" id="GO:0003700">
    <property type="term" value="F:DNA-binding transcription factor activity"/>
    <property type="evidence" value="ECO:0007669"/>
    <property type="project" value="InterPro"/>
</dbReference>
<dbReference type="PANTHER" id="PTHR30514">
    <property type="entry name" value="GLUCOKINASE"/>
    <property type="match status" value="1"/>
</dbReference>